<dbReference type="PROSITE" id="PS50995">
    <property type="entry name" value="HTH_MARR_2"/>
    <property type="match status" value="1"/>
</dbReference>
<evidence type="ECO:0000256" key="2">
    <source>
        <dbReference type="ARBA" id="ARBA00023125"/>
    </source>
</evidence>
<dbReference type="PANTHER" id="PTHR42756">
    <property type="entry name" value="TRANSCRIPTIONAL REGULATOR, MARR"/>
    <property type="match status" value="1"/>
</dbReference>
<dbReference type="Pfam" id="PF12802">
    <property type="entry name" value="MarR_2"/>
    <property type="match status" value="1"/>
</dbReference>
<dbReference type="PANTHER" id="PTHR42756:SF1">
    <property type="entry name" value="TRANSCRIPTIONAL REPRESSOR OF EMRAB OPERON"/>
    <property type="match status" value="1"/>
</dbReference>
<dbReference type="InterPro" id="IPR000835">
    <property type="entry name" value="HTH_MarR-typ"/>
</dbReference>
<evidence type="ECO:0000259" key="4">
    <source>
        <dbReference type="PROSITE" id="PS50995"/>
    </source>
</evidence>
<dbReference type="InterPro" id="IPR036390">
    <property type="entry name" value="WH_DNA-bd_sf"/>
</dbReference>
<keyword evidence="2" id="KW-0238">DNA-binding</keyword>
<evidence type="ECO:0000256" key="3">
    <source>
        <dbReference type="ARBA" id="ARBA00023163"/>
    </source>
</evidence>
<dbReference type="Proteomes" id="UP000319837">
    <property type="component" value="Unassembled WGS sequence"/>
</dbReference>
<dbReference type="InterPro" id="IPR036388">
    <property type="entry name" value="WH-like_DNA-bd_sf"/>
</dbReference>
<sequence>MEGGKKINIRYRDEIDKITSSINQTNKLYEHWASTKGINYYVFLVCYALYEDGKATQKELREMFEVPKQTVHNAILQLKANGYIEMEVSPTNKKEKNIKLSKEGFIYAENLVVPLMKIEERVIQKMGPTHTEQLIQLLDEYRKLLNGEIQESLKEEAD</sequence>
<reference evidence="6" key="1">
    <citation type="submission" date="2018-10" db="EMBL/GenBank/DDBJ databases">
        <title>FDA dAtabase for Regulatory Grade micrObial Sequences (FDA-ARGOS): Supporting development and validation of Infectious Disease Dx tests.</title>
        <authorList>
            <person name="Minogue T."/>
            <person name="Wolcott M."/>
            <person name="Wasieloski L."/>
            <person name="Aguilar W."/>
            <person name="Moore D."/>
            <person name="Tallon L."/>
            <person name="Sadzewicz L."/>
            <person name="Sengamalay N."/>
            <person name="Ott S."/>
            <person name="Godinez A."/>
            <person name="Nagaraj S."/>
            <person name="Vavikolanu K."/>
            <person name="Vyas G."/>
            <person name="Nadendla S."/>
            <person name="George J."/>
            <person name="Sichtig H."/>
        </authorList>
    </citation>
    <scope>NUCLEOTIDE SEQUENCE [LARGE SCALE GENOMIC DNA]</scope>
    <source>
        <strain evidence="6">FDAARGOS_343</strain>
    </source>
</reference>
<comment type="caution">
    <text evidence="5">The sequence shown here is derived from an EMBL/GenBank/DDBJ whole genome shotgun (WGS) entry which is preliminary data.</text>
</comment>
<keyword evidence="1" id="KW-0805">Transcription regulation</keyword>
<dbReference type="GO" id="GO:0003677">
    <property type="term" value="F:DNA binding"/>
    <property type="evidence" value="ECO:0007669"/>
    <property type="project" value="UniProtKB-KW"/>
</dbReference>
<name>A0A553SRF4_NIACI</name>
<dbReference type="EMBL" id="RIBP01000001">
    <property type="protein sequence ID" value="TRZ39577.1"/>
    <property type="molecule type" value="Genomic_DNA"/>
</dbReference>
<dbReference type="Gene3D" id="1.10.10.10">
    <property type="entry name" value="Winged helix-like DNA-binding domain superfamily/Winged helix DNA-binding domain"/>
    <property type="match status" value="1"/>
</dbReference>
<dbReference type="SMART" id="SM00347">
    <property type="entry name" value="HTH_MARR"/>
    <property type="match status" value="1"/>
</dbReference>
<accession>A0A553SRF4</accession>
<dbReference type="SUPFAM" id="SSF46785">
    <property type="entry name" value="Winged helix' DNA-binding domain"/>
    <property type="match status" value="1"/>
</dbReference>
<gene>
    <name evidence="5" type="ORF">CEQ21_00985</name>
</gene>
<keyword evidence="3" id="KW-0804">Transcription</keyword>
<feature type="domain" description="HTH marR-type" evidence="4">
    <location>
        <begin position="1"/>
        <end position="143"/>
    </location>
</feature>
<dbReference type="GO" id="GO:0003700">
    <property type="term" value="F:DNA-binding transcription factor activity"/>
    <property type="evidence" value="ECO:0007669"/>
    <property type="project" value="InterPro"/>
</dbReference>
<dbReference type="AlphaFoldDB" id="A0A553SRF4"/>
<protein>
    <submittedName>
        <fullName evidence="5">Winged helix-turn-helix transcriptional regulator</fullName>
    </submittedName>
</protein>
<evidence type="ECO:0000313" key="5">
    <source>
        <dbReference type="EMBL" id="TRZ39577.1"/>
    </source>
</evidence>
<evidence type="ECO:0000256" key="1">
    <source>
        <dbReference type="ARBA" id="ARBA00023015"/>
    </source>
</evidence>
<organism evidence="5 6">
    <name type="scientific">Niallia circulans</name>
    <name type="common">Bacillus circulans</name>
    <dbReference type="NCBI Taxonomy" id="1397"/>
    <lineage>
        <taxon>Bacteria</taxon>
        <taxon>Bacillati</taxon>
        <taxon>Bacillota</taxon>
        <taxon>Bacilli</taxon>
        <taxon>Bacillales</taxon>
        <taxon>Bacillaceae</taxon>
        <taxon>Niallia</taxon>
    </lineage>
</organism>
<proteinExistence type="predicted"/>
<evidence type="ECO:0000313" key="6">
    <source>
        <dbReference type="Proteomes" id="UP000319837"/>
    </source>
</evidence>
<dbReference type="RefSeq" id="WP_185763012.1">
    <property type="nucleotide sequence ID" value="NZ_RIBP01000001.1"/>
</dbReference>